<name>A0ACC3CVV0_9PEZI</name>
<proteinExistence type="predicted"/>
<gene>
    <name evidence="1" type="ORF">LTS18_013729</name>
</gene>
<evidence type="ECO:0000313" key="1">
    <source>
        <dbReference type="EMBL" id="KAK3045523.1"/>
    </source>
</evidence>
<protein>
    <submittedName>
        <fullName evidence="1">Uncharacterized protein</fullName>
    </submittedName>
</protein>
<sequence>MAPKIVHLVRHAQGFHNLSYANHSMPDPLLTEYGQQQCRELSEAFPNPSALDLIVASPLKRTMYTALLSFPSVIAKKQLKVVALPEIQETSDLPCDTGSAPSELSREFGGKPVDLHLVHEGWNSKKGKWASYDDAIDARARQARQWLMSRNEEEIAVVTHGGYLHFFTQDWADHSKFVGTSRTSGYLAERTLIRSVGTGWANTEFRSYTFDSNSGDDAKLVETKESRSRRLGDEKPLDAEEQTNLRRVMLQTSLEKGFLKGTTGGQEVEAKI</sequence>
<reference evidence="1" key="1">
    <citation type="submission" date="2024-09" db="EMBL/GenBank/DDBJ databases">
        <title>Black Yeasts Isolated from many extreme environments.</title>
        <authorList>
            <person name="Coleine C."/>
            <person name="Stajich J.E."/>
            <person name="Selbmann L."/>
        </authorList>
    </citation>
    <scope>NUCLEOTIDE SEQUENCE</scope>
    <source>
        <strain evidence="1">CCFEE 5737</strain>
    </source>
</reference>
<accession>A0ACC3CVV0</accession>
<dbReference type="EMBL" id="JAWDJW010010619">
    <property type="protein sequence ID" value="KAK3045523.1"/>
    <property type="molecule type" value="Genomic_DNA"/>
</dbReference>
<keyword evidence="2" id="KW-1185">Reference proteome</keyword>
<organism evidence="1 2">
    <name type="scientific">Coniosporium uncinatum</name>
    <dbReference type="NCBI Taxonomy" id="93489"/>
    <lineage>
        <taxon>Eukaryota</taxon>
        <taxon>Fungi</taxon>
        <taxon>Dikarya</taxon>
        <taxon>Ascomycota</taxon>
        <taxon>Pezizomycotina</taxon>
        <taxon>Dothideomycetes</taxon>
        <taxon>Dothideomycetes incertae sedis</taxon>
        <taxon>Coniosporium</taxon>
    </lineage>
</organism>
<comment type="caution">
    <text evidence="1">The sequence shown here is derived from an EMBL/GenBank/DDBJ whole genome shotgun (WGS) entry which is preliminary data.</text>
</comment>
<evidence type="ECO:0000313" key="2">
    <source>
        <dbReference type="Proteomes" id="UP001186974"/>
    </source>
</evidence>
<dbReference type="Proteomes" id="UP001186974">
    <property type="component" value="Unassembled WGS sequence"/>
</dbReference>